<dbReference type="Pfam" id="PF03126">
    <property type="entry name" value="Plus-3"/>
    <property type="match status" value="1"/>
</dbReference>
<reference evidence="4 5" key="1">
    <citation type="journal article" date="2023" name="Plants (Basel)">
        <title>Bridging the Gap: Combining Genomics and Transcriptomics Approaches to Understand Stylosanthes scabra, an Orphan Legume from the Brazilian Caatinga.</title>
        <authorList>
            <person name="Ferreira-Neto J.R.C."/>
            <person name="da Silva M.D."/>
            <person name="Binneck E."/>
            <person name="de Melo N.F."/>
            <person name="da Silva R.H."/>
            <person name="de Melo A.L.T.M."/>
            <person name="Pandolfi V."/>
            <person name="Bustamante F.O."/>
            <person name="Brasileiro-Vidal A.C."/>
            <person name="Benko-Iseppon A.M."/>
        </authorList>
    </citation>
    <scope>NUCLEOTIDE SEQUENCE [LARGE SCALE GENOMIC DNA]</scope>
    <source>
        <tissue evidence="4">Leaves</tissue>
    </source>
</reference>
<dbReference type="InterPro" id="IPR035445">
    <property type="entry name" value="GYF-like_dom_sf"/>
</dbReference>
<dbReference type="SUPFAM" id="SSF55277">
    <property type="entry name" value="GYF domain"/>
    <property type="match status" value="1"/>
</dbReference>
<dbReference type="Gene3D" id="3.30.1490.40">
    <property type="match status" value="1"/>
</dbReference>
<feature type="domain" description="DM2" evidence="3">
    <location>
        <begin position="171"/>
        <end position="251"/>
    </location>
</feature>
<dbReference type="InterPro" id="IPR045894">
    <property type="entry name" value="At5g08430-like"/>
</dbReference>
<sequence length="686" mass="77828">MCSLCNKASKFRCFCCPMAVCGRCLCDVEFAVVTRNKGLCHACLKLAILIEENVNIDSDEGKVDFKDPDTYECLFSEYYEIIKEKEGLKSQHVSDAYKKLKSGKNSKSDVGLYEIGEGEDDTGESDGSDFIVSDDDDLYGTAGFGRGKKNKRCVKKQKSINGKLKDKQMEFIGWSSRILLAFLESIGKDTSRELSEQQVVSIIMDYCKENKLFDPKKKKRVLCDAQLRSLLGRKSVNRNSIRRLLEGHFSNNFDDMEVDTSNSSEDRDGNERLELSRQRKLVSTTRSHKNLDFEEKQSCFAAIVRANLKLVYLKRSLVEELLKQPENFDCKVTGSFVRVKTNPYEIYQKNSHKLEQVLGINRPKNDEINKQILLTLSNELDDVPISKVSDDDFTEEECKDLCERMRNGLLKRPTVLELEQKAMSLHEDIIRHWIPREIKLLENRIVLANEKGWRRELFEYMDRKMKLETPSEQSRLLSDIPKVIPDIVDTISSPEGSPRKDEKQNDAKSSPEGSPRKDDNEQNDLLEFAIGETHNPIGLHSKQNGFSSHLSDGRILNVTLSATQTIKEKQSVSAVNAIEAGMNDKQGTSMIATPTTKHKVIIELSDDDEGDANIADITKRKVVENPEVPVWHCMGPQGERAGPYSMSILKCWSPATSVEFKVWRVGQGEEEAISLTDALRKHFPTI</sequence>
<dbReference type="Proteomes" id="UP001341840">
    <property type="component" value="Unassembled WGS sequence"/>
</dbReference>
<evidence type="ECO:0000259" key="2">
    <source>
        <dbReference type="PROSITE" id="PS51360"/>
    </source>
</evidence>
<dbReference type="EMBL" id="JASCZI010000018">
    <property type="protein sequence ID" value="MED6106836.1"/>
    <property type="molecule type" value="Genomic_DNA"/>
</dbReference>
<dbReference type="InterPro" id="IPR058668">
    <property type="entry name" value="NERD_dom"/>
</dbReference>
<feature type="compositionally biased region" description="Basic and acidic residues" evidence="1">
    <location>
        <begin position="264"/>
        <end position="277"/>
    </location>
</feature>
<feature type="domain" description="Plus3" evidence="2">
    <location>
        <begin position="302"/>
        <end position="430"/>
    </location>
</feature>
<dbReference type="InterPro" id="IPR036128">
    <property type="entry name" value="Plus3-like_sf"/>
</dbReference>
<dbReference type="InterPro" id="IPR036885">
    <property type="entry name" value="SWIB_MDM2_dom_sf"/>
</dbReference>
<dbReference type="PANTHER" id="PTHR46851:SF23">
    <property type="entry name" value="SWIB_MDM2 DOMAIN-CONTAINING PROTEIN"/>
    <property type="match status" value="1"/>
</dbReference>
<dbReference type="Gene3D" id="3.90.70.200">
    <property type="entry name" value="Plus-3 domain"/>
    <property type="match status" value="1"/>
</dbReference>
<feature type="region of interest" description="Disordered" evidence="1">
    <location>
        <begin position="256"/>
        <end position="279"/>
    </location>
</feature>
<evidence type="ECO:0000313" key="4">
    <source>
        <dbReference type="EMBL" id="MED6106836.1"/>
    </source>
</evidence>
<dbReference type="PROSITE" id="PS51925">
    <property type="entry name" value="SWIB_MDM2"/>
    <property type="match status" value="1"/>
</dbReference>
<dbReference type="InterPro" id="IPR003121">
    <property type="entry name" value="SWIB_MDM2_domain"/>
</dbReference>
<evidence type="ECO:0000259" key="3">
    <source>
        <dbReference type="PROSITE" id="PS51925"/>
    </source>
</evidence>
<name>A0ABU6Q513_9FABA</name>
<dbReference type="Pfam" id="PF02201">
    <property type="entry name" value="SWIB"/>
    <property type="match status" value="1"/>
</dbReference>
<dbReference type="SUPFAM" id="SSF159042">
    <property type="entry name" value="Plus3-like"/>
    <property type="match status" value="1"/>
</dbReference>
<dbReference type="CDD" id="cd10567">
    <property type="entry name" value="SWIB-MDM2_like"/>
    <property type="match status" value="1"/>
</dbReference>
<feature type="region of interest" description="Disordered" evidence="1">
    <location>
        <begin position="488"/>
        <end position="520"/>
    </location>
</feature>
<evidence type="ECO:0000256" key="1">
    <source>
        <dbReference type="SAM" id="MobiDB-lite"/>
    </source>
</evidence>
<dbReference type="SUPFAM" id="SSF47592">
    <property type="entry name" value="SWIB/MDM2 domain"/>
    <property type="match status" value="1"/>
</dbReference>
<evidence type="ECO:0000313" key="5">
    <source>
        <dbReference type="Proteomes" id="UP001341840"/>
    </source>
</evidence>
<dbReference type="SMART" id="SM00719">
    <property type="entry name" value="Plus3"/>
    <property type="match status" value="1"/>
</dbReference>
<comment type="caution">
    <text evidence="4">The sequence shown here is derived from an EMBL/GenBank/DDBJ whole genome shotgun (WGS) entry which is preliminary data.</text>
</comment>
<dbReference type="PANTHER" id="PTHR46851">
    <property type="entry name" value="OS01G0884500 PROTEIN"/>
    <property type="match status" value="1"/>
</dbReference>
<protein>
    <submittedName>
        <fullName evidence="4">Uncharacterized protein</fullName>
    </submittedName>
</protein>
<gene>
    <name evidence="4" type="ORF">PIB30_008223</name>
</gene>
<dbReference type="Gene3D" id="1.10.245.10">
    <property type="entry name" value="SWIB/MDM2 domain"/>
    <property type="match status" value="1"/>
</dbReference>
<dbReference type="PROSITE" id="PS51360">
    <property type="entry name" value="PLUS3"/>
    <property type="match status" value="1"/>
</dbReference>
<feature type="compositionally biased region" description="Basic and acidic residues" evidence="1">
    <location>
        <begin position="497"/>
        <end position="506"/>
    </location>
</feature>
<dbReference type="InterPro" id="IPR004343">
    <property type="entry name" value="Plus-3_dom"/>
</dbReference>
<accession>A0ABU6Q513</accession>
<keyword evidence="5" id="KW-1185">Reference proteome</keyword>
<proteinExistence type="predicted"/>
<dbReference type="Pfam" id="PF25980">
    <property type="entry name" value="NERD_plant"/>
    <property type="match status" value="1"/>
</dbReference>
<organism evidence="4 5">
    <name type="scientific">Stylosanthes scabra</name>
    <dbReference type="NCBI Taxonomy" id="79078"/>
    <lineage>
        <taxon>Eukaryota</taxon>
        <taxon>Viridiplantae</taxon>
        <taxon>Streptophyta</taxon>
        <taxon>Embryophyta</taxon>
        <taxon>Tracheophyta</taxon>
        <taxon>Spermatophyta</taxon>
        <taxon>Magnoliopsida</taxon>
        <taxon>eudicotyledons</taxon>
        <taxon>Gunneridae</taxon>
        <taxon>Pentapetalae</taxon>
        <taxon>rosids</taxon>
        <taxon>fabids</taxon>
        <taxon>Fabales</taxon>
        <taxon>Fabaceae</taxon>
        <taxon>Papilionoideae</taxon>
        <taxon>50 kb inversion clade</taxon>
        <taxon>dalbergioids sensu lato</taxon>
        <taxon>Dalbergieae</taxon>
        <taxon>Pterocarpus clade</taxon>
        <taxon>Stylosanthes</taxon>
    </lineage>
</organism>